<dbReference type="EMBL" id="MIPT01000001">
    <property type="protein sequence ID" value="OHT21924.1"/>
    <property type="molecule type" value="Genomic_DNA"/>
</dbReference>
<evidence type="ECO:0000256" key="1">
    <source>
        <dbReference type="SAM" id="SignalP"/>
    </source>
</evidence>
<keyword evidence="1" id="KW-0732">Signal</keyword>
<dbReference type="OrthoDB" id="7472823at2"/>
<feature type="signal peptide" evidence="1">
    <location>
        <begin position="1"/>
        <end position="17"/>
    </location>
</feature>
<organism evidence="2 3">
    <name type="scientific">Edaphosphingomonas haloaromaticamans</name>
    <dbReference type="NCBI Taxonomy" id="653954"/>
    <lineage>
        <taxon>Bacteria</taxon>
        <taxon>Pseudomonadati</taxon>
        <taxon>Pseudomonadota</taxon>
        <taxon>Alphaproteobacteria</taxon>
        <taxon>Sphingomonadales</taxon>
        <taxon>Rhizorhabdaceae</taxon>
        <taxon>Edaphosphingomonas</taxon>
    </lineage>
</organism>
<feature type="chain" id="PRO_5010251142" description="Lipoprotein" evidence="1">
    <location>
        <begin position="18"/>
        <end position="120"/>
    </location>
</feature>
<proteinExistence type="predicted"/>
<protein>
    <recommendedName>
        <fullName evidence="4">Lipoprotein</fullName>
    </recommendedName>
</protein>
<dbReference type="Proteomes" id="UP000179467">
    <property type="component" value="Unassembled WGS sequence"/>
</dbReference>
<reference evidence="2 3" key="1">
    <citation type="submission" date="2016-09" db="EMBL/GenBank/DDBJ databases">
        <title>Metabolic pathway, cell adaptation mechanisms and a novel monoxygenase revealed through proteogenomic-transcription analysis of a Sphingomonas haloaromaticamans strain degrading the fungicide ortho-phenylphenol.</title>
        <authorList>
            <person name="Perruchon C."/>
            <person name="Papadopoulou E.S."/>
            <person name="Rousidou C."/>
            <person name="Vasileiadis S."/>
            <person name="Tanou G."/>
            <person name="Amoutzias G."/>
            <person name="Molassiotis A."/>
            <person name="Karpouzas D.G."/>
        </authorList>
    </citation>
    <scope>NUCLEOTIDE SEQUENCE [LARGE SCALE GENOMIC DNA]</scope>
    <source>
        <strain evidence="2 3">P3</strain>
    </source>
</reference>
<sequence>MVRPIIAVALLALPLVACGPKQEEKATTNIVVPEGDYAERLHGMTENERNAVFYRAIHDAGRPCQQVRESTAIAPIKDAPSWVATCEDGGRWVIILGKAGIAQVTNAAELEAATGGTGTP</sequence>
<name>A0A1S1HI31_9SPHN</name>
<keyword evidence="3" id="KW-1185">Reference proteome</keyword>
<dbReference type="AlphaFoldDB" id="A0A1S1HI31"/>
<evidence type="ECO:0000313" key="3">
    <source>
        <dbReference type="Proteomes" id="UP000179467"/>
    </source>
</evidence>
<evidence type="ECO:0008006" key="4">
    <source>
        <dbReference type="Google" id="ProtNLM"/>
    </source>
</evidence>
<comment type="caution">
    <text evidence="2">The sequence shown here is derived from an EMBL/GenBank/DDBJ whole genome shotgun (WGS) entry which is preliminary data.</text>
</comment>
<dbReference type="RefSeq" id="WP_015458281.1">
    <property type="nucleotide sequence ID" value="NZ_MIPT01000001.1"/>
</dbReference>
<accession>A0A1S1HI31</accession>
<evidence type="ECO:0000313" key="2">
    <source>
        <dbReference type="EMBL" id="OHT21924.1"/>
    </source>
</evidence>
<gene>
    <name evidence="2" type="ORF">BHE75_03939</name>
</gene>